<dbReference type="PROSITE" id="PS50157">
    <property type="entry name" value="ZINC_FINGER_C2H2_2"/>
    <property type="match status" value="1"/>
</dbReference>
<dbReference type="GO" id="GO:0005634">
    <property type="term" value="C:nucleus"/>
    <property type="evidence" value="ECO:0000318"/>
    <property type="project" value="GO_Central"/>
</dbReference>
<evidence type="ECO:0000256" key="1">
    <source>
        <dbReference type="PROSITE-ProRule" id="PRU00042"/>
    </source>
</evidence>
<dbReference type="GO" id="GO:0000976">
    <property type="term" value="F:transcription cis-regulatory region binding"/>
    <property type="evidence" value="ECO:0000318"/>
    <property type="project" value="GO_Central"/>
</dbReference>
<keyword evidence="1" id="KW-0863">Zinc-finger</keyword>
<dbReference type="GO" id="GO:0009736">
    <property type="term" value="P:cytokinin-activated signaling pathway"/>
    <property type="evidence" value="ECO:0000318"/>
    <property type="project" value="GO_Central"/>
</dbReference>
<dbReference type="InParanoid" id="A0A059BSP6"/>
<reference evidence="4" key="1">
    <citation type="submission" date="2013-07" db="EMBL/GenBank/DDBJ databases">
        <title>The genome of Eucalyptus grandis.</title>
        <authorList>
            <person name="Schmutz J."/>
            <person name="Hayes R."/>
            <person name="Myburg A."/>
            <person name="Tuskan G."/>
            <person name="Grattapaglia D."/>
            <person name="Rokhsar D.S."/>
        </authorList>
    </citation>
    <scope>NUCLEOTIDE SEQUENCE</scope>
    <source>
        <tissue evidence="4">Leaf extractions</tissue>
    </source>
</reference>
<dbReference type="GO" id="GO:0003700">
    <property type="term" value="F:DNA-binding transcription factor activity"/>
    <property type="evidence" value="ECO:0000318"/>
    <property type="project" value="GO_Central"/>
</dbReference>
<dbReference type="InterPro" id="IPR013087">
    <property type="entry name" value="Znf_C2H2_type"/>
</dbReference>
<name>A0A059BSP6_EUCGR</name>
<dbReference type="STRING" id="71139.A0A059BSP6"/>
<dbReference type="GO" id="GO:0010090">
    <property type="term" value="P:trichome morphogenesis"/>
    <property type="evidence" value="ECO:0007669"/>
    <property type="project" value="InterPro"/>
</dbReference>
<feature type="region of interest" description="Disordered" evidence="2">
    <location>
        <begin position="36"/>
        <end position="68"/>
    </location>
</feature>
<feature type="compositionally biased region" description="Low complexity" evidence="2">
    <location>
        <begin position="53"/>
        <end position="65"/>
    </location>
</feature>
<dbReference type="EMBL" id="KK198758">
    <property type="protein sequence ID" value="KCW68941.1"/>
    <property type="molecule type" value="Genomic_DNA"/>
</dbReference>
<keyword evidence="1" id="KW-0479">Metal-binding</keyword>
<dbReference type="Gene3D" id="3.30.160.60">
    <property type="entry name" value="Classic Zinc Finger"/>
    <property type="match status" value="1"/>
</dbReference>
<dbReference type="PROSITE" id="PS00028">
    <property type="entry name" value="ZINC_FINGER_C2H2_1"/>
    <property type="match status" value="1"/>
</dbReference>
<organism evidence="4">
    <name type="scientific">Eucalyptus grandis</name>
    <name type="common">Flooded gum</name>
    <dbReference type="NCBI Taxonomy" id="71139"/>
    <lineage>
        <taxon>Eukaryota</taxon>
        <taxon>Viridiplantae</taxon>
        <taxon>Streptophyta</taxon>
        <taxon>Embryophyta</taxon>
        <taxon>Tracheophyta</taxon>
        <taxon>Spermatophyta</taxon>
        <taxon>Magnoliopsida</taxon>
        <taxon>eudicotyledons</taxon>
        <taxon>Gunneridae</taxon>
        <taxon>Pentapetalae</taxon>
        <taxon>rosids</taxon>
        <taxon>malvids</taxon>
        <taxon>Myrtales</taxon>
        <taxon>Myrtaceae</taxon>
        <taxon>Myrtoideae</taxon>
        <taxon>Eucalypteae</taxon>
        <taxon>Eucalyptus</taxon>
    </lineage>
</organism>
<proteinExistence type="predicted"/>
<dbReference type="KEGG" id="egr:104449440"/>
<dbReference type="eggNOG" id="ENOG502QTV9">
    <property type="taxonomic scope" value="Eukaryota"/>
</dbReference>
<dbReference type="GO" id="GO:0010026">
    <property type="term" value="P:trichome differentiation"/>
    <property type="evidence" value="ECO:0000318"/>
    <property type="project" value="GO_Central"/>
</dbReference>
<dbReference type="SUPFAM" id="SSF57667">
    <property type="entry name" value="beta-beta-alpha zinc fingers"/>
    <property type="match status" value="1"/>
</dbReference>
<feature type="domain" description="C2H2-type" evidence="3">
    <location>
        <begin position="71"/>
        <end position="98"/>
    </location>
</feature>
<dbReference type="PANTHER" id="PTHR46353:SF13">
    <property type="entry name" value="ZINC FINGER PROTEIN 6"/>
    <property type="match status" value="1"/>
</dbReference>
<accession>A0A059BSP6</accession>
<dbReference type="AlphaFoldDB" id="A0A059BSP6"/>
<evidence type="ECO:0000313" key="4">
    <source>
        <dbReference type="EMBL" id="KCW68941.1"/>
    </source>
</evidence>
<dbReference type="GO" id="GO:0008270">
    <property type="term" value="F:zinc ion binding"/>
    <property type="evidence" value="ECO:0007669"/>
    <property type="project" value="UniProtKB-KW"/>
</dbReference>
<sequence>MAEIDCSLQTKPFTTNITSNNITPLKLFGIDISSSPPLEENTKENIHGDDSHSNSTKSSSSGSPESDGRKFECQYCCREFANSQALGGHQNAHKKERQLLKRAQMRIAAAESRKLHNPFMTTFTPPHHLLAPTLSPAGTPPWLILPHTSHAPSFQVANGVGLYFAGGSPRVPGRQVSGGSGGETAAIATRSFLLDEARAHGGRSSSQIEKKALGLDLHLSLGPAAT</sequence>
<dbReference type="GO" id="GO:0009740">
    <property type="term" value="P:gibberellic acid mediated signaling pathway"/>
    <property type="evidence" value="ECO:0000318"/>
    <property type="project" value="GO_Central"/>
</dbReference>
<evidence type="ECO:0000259" key="3">
    <source>
        <dbReference type="PROSITE" id="PS50157"/>
    </source>
</evidence>
<protein>
    <recommendedName>
        <fullName evidence="3">C2H2-type domain-containing protein</fullName>
    </recommendedName>
</protein>
<gene>
    <name evidence="4" type="ORF">EUGRSUZ_F02505</name>
</gene>
<dbReference type="InterPro" id="IPR036236">
    <property type="entry name" value="Znf_C2H2_sf"/>
</dbReference>
<dbReference type="InterPro" id="IPR044299">
    <property type="entry name" value="GIS3/ZFP5/ZFP6"/>
</dbReference>
<dbReference type="Gramene" id="KCW68941">
    <property type="protein sequence ID" value="KCW68941"/>
    <property type="gene ID" value="EUGRSUZ_F02505"/>
</dbReference>
<evidence type="ECO:0000256" key="2">
    <source>
        <dbReference type="SAM" id="MobiDB-lite"/>
    </source>
</evidence>
<dbReference type="OrthoDB" id="772256at2759"/>
<keyword evidence="1" id="KW-0862">Zinc</keyword>
<feature type="compositionally biased region" description="Basic and acidic residues" evidence="2">
    <location>
        <begin position="40"/>
        <end position="52"/>
    </location>
</feature>
<dbReference type="PANTHER" id="PTHR46353">
    <property type="entry name" value="ZINC FINGER PROTEIN 5"/>
    <property type="match status" value="1"/>
</dbReference>